<comment type="subcellular location">
    <subcellularLocation>
        <location evidence="1">Membrane</location>
        <topology evidence="1">Multi-pass membrane protein</topology>
    </subcellularLocation>
</comment>
<keyword evidence="13" id="KW-1185">Reference proteome</keyword>
<evidence type="ECO:0000256" key="7">
    <source>
        <dbReference type="ARBA" id="ARBA00022989"/>
    </source>
</evidence>
<evidence type="ECO:0000256" key="4">
    <source>
        <dbReference type="ARBA" id="ARBA00022475"/>
    </source>
</evidence>
<keyword evidence="7 11" id="KW-1133">Transmembrane helix</keyword>
<dbReference type="GO" id="GO:0016020">
    <property type="term" value="C:membrane"/>
    <property type="evidence" value="ECO:0007669"/>
    <property type="project" value="UniProtKB-SubCell"/>
</dbReference>
<evidence type="ECO:0000256" key="2">
    <source>
        <dbReference type="ARBA" id="ARBA00008208"/>
    </source>
</evidence>
<evidence type="ECO:0000256" key="9">
    <source>
        <dbReference type="ARBA" id="ARBA00023139"/>
    </source>
</evidence>
<feature type="transmembrane region" description="Helical" evidence="11">
    <location>
        <begin position="49"/>
        <end position="67"/>
    </location>
</feature>
<accession>A0A4Q7YTG2</accession>
<keyword evidence="10" id="KW-0449">Lipoprotein</keyword>
<evidence type="ECO:0000256" key="3">
    <source>
        <dbReference type="ARBA" id="ARBA00021237"/>
    </source>
</evidence>
<dbReference type="InterPro" id="IPR031381">
    <property type="entry name" value="YtcA"/>
</dbReference>
<dbReference type="Proteomes" id="UP000292958">
    <property type="component" value="Unassembled WGS sequence"/>
</dbReference>
<name>A0A4Q7YTG2_9BACT</name>
<evidence type="ECO:0000256" key="6">
    <source>
        <dbReference type="ARBA" id="ARBA00022729"/>
    </source>
</evidence>
<comment type="similarity">
    <text evidence="2">Belongs to the YtcA family.</text>
</comment>
<keyword evidence="9" id="KW-0564">Palmitate</keyword>
<evidence type="ECO:0000256" key="5">
    <source>
        <dbReference type="ARBA" id="ARBA00022692"/>
    </source>
</evidence>
<organism evidence="12 13">
    <name type="scientific">Edaphobacter modestus</name>
    <dbReference type="NCBI Taxonomy" id="388466"/>
    <lineage>
        <taxon>Bacteria</taxon>
        <taxon>Pseudomonadati</taxon>
        <taxon>Acidobacteriota</taxon>
        <taxon>Terriglobia</taxon>
        <taxon>Terriglobales</taxon>
        <taxon>Acidobacteriaceae</taxon>
        <taxon>Edaphobacter</taxon>
    </lineage>
</organism>
<dbReference type="Pfam" id="PF17090">
    <property type="entry name" value="Ytca"/>
    <property type="match status" value="1"/>
</dbReference>
<protein>
    <recommendedName>
        <fullName evidence="3">Uncharacterized protein YtcA</fullName>
    </recommendedName>
</protein>
<evidence type="ECO:0000256" key="10">
    <source>
        <dbReference type="ARBA" id="ARBA00023288"/>
    </source>
</evidence>
<evidence type="ECO:0000256" key="1">
    <source>
        <dbReference type="ARBA" id="ARBA00004141"/>
    </source>
</evidence>
<evidence type="ECO:0000313" key="13">
    <source>
        <dbReference type="Proteomes" id="UP000292958"/>
    </source>
</evidence>
<dbReference type="EMBL" id="SHKW01000001">
    <property type="protein sequence ID" value="RZU40185.1"/>
    <property type="molecule type" value="Genomic_DNA"/>
</dbReference>
<comment type="caution">
    <text evidence="12">The sequence shown here is derived from an EMBL/GenBank/DDBJ whole genome shotgun (WGS) entry which is preliminary data.</text>
</comment>
<evidence type="ECO:0000313" key="12">
    <source>
        <dbReference type="EMBL" id="RZU40185.1"/>
    </source>
</evidence>
<keyword evidence="8 11" id="KW-0472">Membrane</keyword>
<gene>
    <name evidence="12" type="ORF">BDD14_1624</name>
</gene>
<feature type="transmembrane region" description="Helical" evidence="11">
    <location>
        <begin position="79"/>
        <end position="102"/>
    </location>
</feature>
<dbReference type="AlphaFoldDB" id="A0A4Q7YTG2"/>
<keyword evidence="6" id="KW-0732">Signal</keyword>
<evidence type="ECO:0000256" key="8">
    <source>
        <dbReference type="ARBA" id="ARBA00023136"/>
    </source>
</evidence>
<reference evidence="12 13" key="1">
    <citation type="submission" date="2019-02" db="EMBL/GenBank/DDBJ databases">
        <title>Genomic Encyclopedia of Archaeal and Bacterial Type Strains, Phase II (KMG-II): from individual species to whole genera.</title>
        <authorList>
            <person name="Goeker M."/>
        </authorList>
    </citation>
    <scope>NUCLEOTIDE SEQUENCE [LARGE SCALE GENOMIC DNA]</scope>
    <source>
        <strain evidence="12 13">DSM 18101</strain>
    </source>
</reference>
<keyword evidence="5 11" id="KW-0812">Transmembrane</keyword>
<keyword evidence="4" id="KW-1003">Cell membrane</keyword>
<evidence type="ECO:0000256" key="11">
    <source>
        <dbReference type="SAM" id="Phobius"/>
    </source>
</evidence>
<proteinExistence type="inferred from homology"/>
<sequence length="104" mass="11795">MRRGRSMLKRSLAVRRFQRHIISSAGAALLLLSALGCSRAPTFNLLGSYFPSWMLCGVIGILLTVAARQIFLRIGFEQYLSPLILVYPCLTAFFMFTLWLLFFS</sequence>